<dbReference type="EMBL" id="AP027041">
    <property type="protein sequence ID" value="BDU15626.1"/>
    <property type="molecule type" value="Genomic_DNA"/>
</dbReference>
<feature type="compositionally biased region" description="Basic and acidic residues" evidence="1">
    <location>
        <begin position="1"/>
        <end position="10"/>
    </location>
</feature>
<evidence type="ECO:0000313" key="2">
    <source>
        <dbReference type="EMBL" id="BDU15626.1"/>
    </source>
</evidence>
<reference evidence="2 3" key="1">
    <citation type="journal article" date="2023" name="Int. J. Syst. Evol. Microbiol.">
        <title>Physiological and genomic analyses of cobalamin (vitamin B12)-auxotrophy of Lysobacter auxotrophicus sp. nov., a methionine-auxotrophic chitinolytic bacterium isolated from chitin-treated soil.</title>
        <authorList>
            <person name="Saito A."/>
            <person name="Dohra H."/>
            <person name="Hamada M."/>
            <person name="Moriuchi R."/>
            <person name="Kotsuchibashi Y."/>
            <person name="Mori K."/>
        </authorList>
    </citation>
    <scope>NUCLEOTIDE SEQUENCE [LARGE SCALE GENOMIC DNA]</scope>
    <source>
        <strain evidence="2 3">5-21a</strain>
    </source>
</reference>
<evidence type="ECO:0000256" key="1">
    <source>
        <dbReference type="SAM" id="MobiDB-lite"/>
    </source>
</evidence>
<organism evidence="2 3">
    <name type="scientific">Lysobacter auxotrophicus</name>
    <dbReference type="NCBI Taxonomy" id="2992573"/>
    <lineage>
        <taxon>Bacteria</taxon>
        <taxon>Pseudomonadati</taxon>
        <taxon>Pseudomonadota</taxon>
        <taxon>Gammaproteobacteria</taxon>
        <taxon>Lysobacterales</taxon>
        <taxon>Lysobacteraceae</taxon>
        <taxon>Lysobacter</taxon>
    </lineage>
</organism>
<dbReference type="SUPFAM" id="SSF48452">
    <property type="entry name" value="TPR-like"/>
    <property type="match status" value="1"/>
</dbReference>
<dbReference type="InterPro" id="IPR011990">
    <property type="entry name" value="TPR-like_helical_dom_sf"/>
</dbReference>
<dbReference type="InterPro" id="IPR019734">
    <property type="entry name" value="TPR_rpt"/>
</dbReference>
<feature type="region of interest" description="Disordered" evidence="1">
    <location>
        <begin position="1"/>
        <end position="68"/>
    </location>
</feature>
<proteinExistence type="predicted"/>
<dbReference type="Gene3D" id="1.25.40.10">
    <property type="entry name" value="Tetratricopeptide repeat domain"/>
    <property type="match status" value="1"/>
</dbReference>
<evidence type="ECO:0008006" key="4">
    <source>
        <dbReference type="Google" id="ProtNLM"/>
    </source>
</evidence>
<dbReference type="Proteomes" id="UP001317822">
    <property type="component" value="Chromosome"/>
</dbReference>
<dbReference type="RefSeq" id="WP_281781105.1">
    <property type="nucleotide sequence ID" value="NZ_AP027041.1"/>
</dbReference>
<name>A0ABN6UH37_9GAMM</name>
<keyword evidence="3" id="KW-1185">Reference proteome</keyword>
<dbReference type="SMART" id="SM00028">
    <property type="entry name" value="TPR"/>
    <property type="match status" value="4"/>
</dbReference>
<accession>A0ABN6UH37</accession>
<protein>
    <recommendedName>
        <fullName evidence="4">Tetratricopeptide repeat protein</fullName>
    </recommendedName>
</protein>
<evidence type="ECO:0000313" key="3">
    <source>
        <dbReference type="Proteomes" id="UP001317822"/>
    </source>
</evidence>
<gene>
    <name evidence="2" type="ORF">LA521A_08270</name>
</gene>
<sequence length="553" mass="59587">MSSKTPRDPNSDPWHGPLGDDAGPARGRIEPTLGPDPSEAMGGWEVDDFRARPGKGPRAPVEPPPPSRPWSWVMAMLALGALGAGLYVMRQPLSDMLWPETRAQQLQADAARALAEGRLTSADGRGARELYAAALARDPDRAQAREGLAKVGEAALARADKAMAARQYKQAHSLIALARDLSVPRAKVDAIEQRLRAREAAEAGVDTLLAQAAAARLAGQLDGNEHAALPLYQRVLAVQPARVEALEGREDTLADLLQLARTSLSRGELAEASSRIRRVQAADPGHVDLPDALAQLARAGEQHRNRADEALKRGRLDEALHSYLAALAAMPDDAAAESGLMHVANTYAQRSERYAADFRFDEAEAALRDARAISLQAPGIAQAQQRLVQARQTQQRYGQREPSAQRARRIDQLLADASQAEARGDLLTPPGESAYDKLRAAQALAPQDPRVRGAMARLLPAARQCFEDELRGNRLRRARECLDARAALEGESAALRDARRRLAQRWIAIGDERLGAGEIGAAQAALTAARELDPQVAGLIEFADRLRAASAAN</sequence>